<dbReference type="AlphaFoldDB" id="A0A8X7N4M4"/>
<sequence>MSTNTPTIPPQEPTVSASPAPVVNEMDRAFAQQTAQLREMMRAEFATNRAEIAEQTERLDQICARLDVLEARTASNTVDVSVETVGDSSTSSIPVPSNASTTALVGAAPATTVAQAPPVEAPAPAFRLRDSARDAWNDLPAQERSAWRAFNSGVGTSAPPTTVTTAPIAVATAPVAPTTTFPSSGRPLQCKPDLLPKFDGDPKALEVWISRVRDLVRTNRDPSWDIAVVAAIPNAFTGAAARWHAALDDDQVEEQRSVADVFKALRKAFPVNRSTIRADAHLRKWRSRSESAMMYAYDKLSMLRTAYKSTPPTELTLSDIIDGLEDTMKPMIRVDAETASMDDLVHELCRWEPVWRSIHKVPLEKHESDTVHKAASNDKSVNSSAKSSRPAPVATAPKPAGERRPPFNLGRYDPSRVVEATATEKRMYKREDGSMMRLNRPCGRCGDDHFDFEHTYLKEGARSFPMVAPADYEVVEAAVDSDSDF</sequence>
<feature type="compositionally biased region" description="Polar residues" evidence="1">
    <location>
        <begin position="377"/>
        <end position="387"/>
    </location>
</feature>
<evidence type="ECO:0000256" key="1">
    <source>
        <dbReference type="SAM" id="MobiDB-lite"/>
    </source>
</evidence>
<evidence type="ECO:0000313" key="3">
    <source>
        <dbReference type="Proteomes" id="UP000078113"/>
    </source>
</evidence>
<reference evidence="2" key="2">
    <citation type="journal article" date="2019" name="IMA Fungus">
        <title>Genome sequencing and comparison of five Tilletia species to identify candidate genes for the detection of regulated species infecting wheat.</title>
        <authorList>
            <person name="Nguyen H.D.T."/>
            <person name="Sultana T."/>
            <person name="Kesanakurti P."/>
            <person name="Hambleton S."/>
        </authorList>
    </citation>
    <scope>NUCLEOTIDE SEQUENCE</scope>
    <source>
        <strain evidence="2">DAOMC 236422</strain>
    </source>
</reference>
<gene>
    <name evidence="2" type="ORF">A4X09_0g6703</name>
</gene>
<dbReference type="Proteomes" id="UP000078113">
    <property type="component" value="Unassembled WGS sequence"/>
</dbReference>
<feature type="region of interest" description="Disordered" evidence="1">
    <location>
        <begin position="365"/>
        <end position="414"/>
    </location>
</feature>
<keyword evidence="3" id="KW-1185">Reference proteome</keyword>
<proteinExistence type="predicted"/>
<feature type="region of interest" description="Disordered" evidence="1">
    <location>
        <begin position="1"/>
        <end position="20"/>
    </location>
</feature>
<accession>A0A8X7N4M4</accession>
<protein>
    <submittedName>
        <fullName evidence="2">Uncharacterized protein</fullName>
    </submittedName>
</protein>
<feature type="compositionally biased region" description="Basic and acidic residues" evidence="1">
    <location>
        <begin position="365"/>
        <end position="376"/>
    </location>
</feature>
<dbReference type="EMBL" id="LWDG02000463">
    <property type="protein sequence ID" value="KAE8265266.1"/>
    <property type="molecule type" value="Genomic_DNA"/>
</dbReference>
<comment type="caution">
    <text evidence="2">The sequence shown here is derived from an EMBL/GenBank/DDBJ whole genome shotgun (WGS) entry which is preliminary data.</text>
</comment>
<name>A0A8X7N4M4_9BASI</name>
<organism evidence="2 3">
    <name type="scientific">Tilletia walkeri</name>
    <dbReference type="NCBI Taxonomy" id="117179"/>
    <lineage>
        <taxon>Eukaryota</taxon>
        <taxon>Fungi</taxon>
        <taxon>Dikarya</taxon>
        <taxon>Basidiomycota</taxon>
        <taxon>Ustilaginomycotina</taxon>
        <taxon>Exobasidiomycetes</taxon>
        <taxon>Tilletiales</taxon>
        <taxon>Tilletiaceae</taxon>
        <taxon>Tilletia</taxon>
    </lineage>
</organism>
<reference evidence="2" key="1">
    <citation type="submission" date="2016-04" db="EMBL/GenBank/DDBJ databases">
        <authorList>
            <person name="Nguyen H.D."/>
            <person name="Samba Siva P."/>
            <person name="Cullis J."/>
            <person name="Levesque C.A."/>
            <person name="Hambleton S."/>
        </authorList>
    </citation>
    <scope>NUCLEOTIDE SEQUENCE</scope>
    <source>
        <strain evidence="2">DAOMC 236422</strain>
    </source>
</reference>
<evidence type="ECO:0000313" key="2">
    <source>
        <dbReference type="EMBL" id="KAE8265266.1"/>
    </source>
</evidence>